<name>A0A4U0RSG8_9ACTN</name>
<sequence length="201" mass="22159">MGFPWSATINGVIAALTAAAAGGSWKAAHRSSATADAVARIERERWHADLMPQFDITLTETGSGDARLNVHLCGPDHLRHLDAVTITVDDDDNDHTVRQPRVGLTQADVDAQVWGPYRFLLGSDGADQQGRAVAPVPLTVGRGRPFFMERTEPGRWMAMNMAAWQRQNAAKPVRLILTCRRGDEEWVVARRIDNPPWTTQA</sequence>
<dbReference type="OrthoDB" id="3436922at2"/>
<dbReference type="EMBL" id="SUMC01000118">
    <property type="protein sequence ID" value="TJZ99041.1"/>
    <property type="molecule type" value="Genomic_DNA"/>
</dbReference>
<dbReference type="Proteomes" id="UP000305778">
    <property type="component" value="Unassembled WGS sequence"/>
</dbReference>
<dbReference type="AlphaFoldDB" id="A0A4U0RSG8"/>
<accession>A0A4U0RSG8</accession>
<organism evidence="1 2">
    <name type="scientific">Actinacidiphila oryziradicis</name>
    <dbReference type="NCBI Taxonomy" id="2571141"/>
    <lineage>
        <taxon>Bacteria</taxon>
        <taxon>Bacillati</taxon>
        <taxon>Actinomycetota</taxon>
        <taxon>Actinomycetes</taxon>
        <taxon>Kitasatosporales</taxon>
        <taxon>Streptomycetaceae</taxon>
        <taxon>Actinacidiphila</taxon>
    </lineage>
</organism>
<proteinExistence type="predicted"/>
<evidence type="ECO:0000313" key="1">
    <source>
        <dbReference type="EMBL" id="TJZ99041.1"/>
    </source>
</evidence>
<reference evidence="1 2" key="1">
    <citation type="submission" date="2019-04" db="EMBL/GenBank/DDBJ databases">
        <title>Streptomyces oryziradicis sp. nov., a novel actinomycete isolated from rhizosphere soil of rice (Oryza sativa L.).</title>
        <authorList>
            <person name="Li C."/>
        </authorList>
    </citation>
    <scope>NUCLEOTIDE SEQUENCE [LARGE SCALE GENOMIC DNA]</scope>
    <source>
        <strain evidence="1 2">NEAU-C40</strain>
    </source>
</reference>
<protein>
    <submittedName>
        <fullName evidence="1">Uncharacterized protein</fullName>
    </submittedName>
</protein>
<comment type="caution">
    <text evidence="1">The sequence shown here is derived from an EMBL/GenBank/DDBJ whole genome shotgun (WGS) entry which is preliminary data.</text>
</comment>
<evidence type="ECO:0000313" key="2">
    <source>
        <dbReference type="Proteomes" id="UP000305778"/>
    </source>
</evidence>
<keyword evidence="2" id="KW-1185">Reference proteome</keyword>
<gene>
    <name evidence="1" type="ORF">FCI23_47145</name>
</gene>